<dbReference type="SMART" id="SM00855">
    <property type="entry name" value="PGAM"/>
    <property type="match status" value="1"/>
</dbReference>
<dbReference type="InterPro" id="IPR029033">
    <property type="entry name" value="His_PPase_superfam"/>
</dbReference>
<comment type="caution">
    <text evidence="1">The sequence shown here is derived from an EMBL/GenBank/DDBJ whole genome shotgun (WGS) entry which is preliminary data.</text>
</comment>
<dbReference type="PANTHER" id="PTHR48100">
    <property type="entry name" value="BROAD-SPECIFICITY PHOSPHATASE YOR283W-RELATED"/>
    <property type="match status" value="1"/>
</dbReference>
<organism evidence="1 2">
    <name type="scientific">Mycolicibacterium holsaticum</name>
    <dbReference type="NCBI Taxonomy" id="152142"/>
    <lineage>
        <taxon>Bacteria</taxon>
        <taxon>Bacillati</taxon>
        <taxon>Actinomycetota</taxon>
        <taxon>Actinomycetes</taxon>
        <taxon>Mycobacteriales</taxon>
        <taxon>Mycobacteriaceae</taxon>
        <taxon>Mycolicibacterium</taxon>
    </lineage>
</organism>
<gene>
    <name evidence="1" type="ORF">BHQ17_13285</name>
</gene>
<protein>
    <recommendedName>
        <fullName evidence="3">Phosphoglycerate kinase</fullName>
    </recommendedName>
</protein>
<dbReference type="InterPro" id="IPR050275">
    <property type="entry name" value="PGM_Phosphatase"/>
</dbReference>
<proteinExistence type="predicted"/>
<reference evidence="2" key="1">
    <citation type="submission" date="2016-09" db="EMBL/GenBank/DDBJ databases">
        <authorList>
            <person name="Greninger A.L."/>
            <person name="Jerome K.R."/>
            <person name="Mcnair B."/>
            <person name="Wallis C."/>
            <person name="Fang F."/>
        </authorList>
    </citation>
    <scope>NUCLEOTIDE SEQUENCE [LARGE SCALE GENOMIC DNA]</scope>
    <source>
        <strain evidence="2">M7</strain>
    </source>
</reference>
<dbReference type="Gene3D" id="3.40.50.1240">
    <property type="entry name" value="Phosphoglycerate mutase-like"/>
    <property type="match status" value="1"/>
</dbReference>
<dbReference type="CDD" id="cd07067">
    <property type="entry name" value="HP_PGM_like"/>
    <property type="match status" value="1"/>
</dbReference>
<evidence type="ECO:0000313" key="1">
    <source>
        <dbReference type="EMBL" id="ODQ93475.1"/>
    </source>
</evidence>
<sequence>MEVALIRHGLPNRVEGVAKPDPGLTADGLDQAAAVADALTLLPVRTVASSGLRRALQTAAPTAENLGLTVDIDDDLAEFTMGEDYYIPIEDMIVEQDPRLDRWRAAAADPGMAEAFTEFRQRVTAAVDRVADATRTGSAAVFCHGGVIAACIEKALSGVRLPTTEPEYGSITRVTISATGDWNLRSLNEIHHIERFSARRRERNELSR</sequence>
<dbReference type="InterPro" id="IPR013078">
    <property type="entry name" value="His_Pase_superF_clade-1"/>
</dbReference>
<evidence type="ECO:0000313" key="2">
    <source>
        <dbReference type="Proteomes" id="UP000094243"/>
    </source>
</evidence>
<dbReference type="AlphaFoldDB" id="A0A1E3RU82"/>
<dbReference type="Pfam" id="PF00300">
    <property type="entry name" value="His_Phos_1"/>
    <property type="match status" value="1"/>
</dbReference>
<dbReference type="EMBL" id="MIGZ01000068">
    <property type="protein sequence ID" value="ODQ93475.1"/>
    <property type="molecule type" value="Genomic_DNA"/>
</dbReference>
<evidence type="ECO:0008006" key="3">
    <source>
        <dbReference type="Google" id="ProtNLM"/>
    </source>
</evidence>
<accession>A0A1E3RU82</accession>
<keyword evidence="2" id="KW-1185">Reference proteome</keyword>
<dbReference type="SUPFAM" id="SSF53254">
    <property type="entry name" value="Phosphoglycerate mutase-like"/>
    <property type="match status" value="1"/>
</dbReference>
<dbReference type="Proteomes" id="UP000094243">
    <property type="component" value="Unassembled WGS sequence"/>
</dbReference>
<dbReference type="PANTHER" id="PTHR48100:SF1">
    <property type="entry name" value="HISTIDINE PHOSPHATASE FAMILY PROTEIN-RELATED"/>
    <property type="match status" value="1"/>
</dbReference>
<dbReference type="GO" id="GO:0016791">
    <property type="term" value="F:phosphatase activity"/>
    <property type="evidence" value="ECO:0007669"/>
    <property type="project" value="TreeGrafter"/>
</dbReference>
<dbReference type="GO" id="GO:0005737">
    <property type="term" value="C:cytoplasm"/>
    <property type="evidence" value="ECO:0007669"/>
    <property type="project" value="TreeGrafter"/>
</dbReference>
<name>A0A1E3RU82_9MYCO</name>